<evidence type="ECO:0000313" key="21">
    <source>
        <dbReference type="EMBL" id="GBF50099.1"/>
    </source>
</evidence>
<feature type="transmembrane region" description="Helical" evidence="19">
    <location>
        <begin position="353"/>
        <end position="371"/>
    </location>
</feature>
<evidence type="ECO:0000256" key="17">
    <source>
        <dbReference type="RuleBase" id="RU000405"/>
    </source>
</evidence>
<feature type="transmembrane region" description="Helical" evidence="19">
    <location>
        <begin position="481"/>
        <end position="501"/>
    </location>
</feature>
<comment type="similarity">
    <text evidence="17">Belongs to the adenylyl cyclase class-4/guanylyl cyclase family.</text>
</comment>
<dbReference type="OrthoDB" id="310069at2"/>
<proteinExistence type="inferred from homology"/>
<evidence type="ECO:0000313" key="22">
    <source>
        <dbReference type="Proteomes" id="UP000245133"/>
    </source>
</evidence>
<feature type="transmembrane region" description="Helical" evidence="19">
    <location>
        <begin position="219"/>
        <end position="237"/>
    </location>
</feature>
<keyword evidence="22" id="KW-1185">Reference proteome</keyword>
<dbReference type="GO" id="GO:0005524">
    <property type="term" value="F:ATP binding"/>
    <property type="evidence" value="ECO:0007669"/>
    <property type="project" value="UniProtKB-KW"/>
</dbReference>
<dbReference type="EMBL" id="BFBB01000003">
    <property type="protein sequence ID" value="GBF50099.1"/>
    <property type="molecule type" value="Genomic_DNA"/>
</dbReference>
<evidence type="ECO:0000256" key="18">
    <source>
        <dbReference type="SAM" id="Coils"/>
    </source>
</evidence>
<evidence type="ECO:0000256" key="3">
    <source>
        <dbReference type="ARBA" id="ARBA00012201"/>
    </source>
</evidence>
<feature type="transmembrane region" description="Helical" evidence="19">
    <location>
        <begin position="194"/>
        <end position="213"/>
    </location>
</feature>
<evidence type="ECO:0000256" key="10">
    <source>
        <dbReference type="ARBA" id="ARBA00022989"/>
    </source>
</evidence>
<dbReference type="GO" id="GO:0006171">
    <property type="term" value="P:cAMP biosynthetic process"/>
    <property type="evidence" value="ECO:0007669"/>
    <property type="project" value="UniProtKB-KW"/>
</dbReference>
<reference evidence="21 22" key="1">
    <citation type="submission" date="2018-02" db="EMBL/GenBank/DDBJ databases">
        <title>Novel Leptospira species isolated from soil and water in Japan.</title>
        <authorList>
            <person name="Nakao R."/>
            <person name="Masuzawa T."/>
        </authorList>
    </citation>
    <scope>NUCLEOTIDE SEQUENCE [LARGE SCALE GENOMIC DNA]</scope>
    <source>
        <strain evidence="21 22">YH101</strain>
    </source>
</reference>
<dbReference type="Pfam" id="PF00211">
    <property type="entry name" value="Guanylate_cyc"/>
    <property type="match status" value="1"/>
</dbReference>
<evidence type="ECO:0000256" key="8">
    <source>
        <dbReference type="ARBA" id="ARBA00022840"/>
    </source>
</evidence>
<dbReference type="Gene3D" id="3.30.450.40">
    <property type="match status" value="2"/>
</dbReference>
<keyword evidence="11" id="KW-0115">cAMP biosynthesis</keyword>
<feature type="transmembrane region" description="Helical" evidence="19">
    <location>
        <begin position="535"/>
        <end position="563"/>
    </location>
</feature>
<evidence type="ECO:0000256" key="14">
    <source>
        <dbReference type="ARBA" id="ARBA00032597"/>
    </source>
</evidence>
<dbReference type="GO" id="GO:0005886">
    <property type="term" value="C:plasma membrane"/>
    <property type="evidence" value="ECO:0007669"/>
    <property type="project" value="UniProtKB-ARBA"/>
</dbReference>
<feature type="transmembrane region" description="Helical" evidence="19">
    <location>
        <begin position="115"/>
        <end position="134"/>
    </location>
</feature>
<evidence type="ECO:0000256" key="11">
    <source>
        <dbReference type="ARBA" id="ARBA00022998"/>
    </source>
</evidence>
<evidence type="ECO:0000256" key="13">
    <source>
        <dbReference type="ARBA" id="ARBA00023239"/>
    </source>
</evidence>
<evidence type="ECO:0000256" key="9">
    <source>
        <dbReference type="ARBA" id="ARBA00022842"/>
    </source>
</evidence>
<organism evidence="21 22">
    <name type="scientific">Leptospira ryugenii</name>
    <dbReference type="NCBI Taxonomy" id="1917863"/>
    <lineage>
        <taxon>Bacteria</taxon>
        <taxon>Pseudomonadati</taxon>
        <taxon>Spirochaetota</taxon>
        <taxon>Spirochaetia</taxon>
        <taxon>Leptospirales</taxon>
        <taxon>Leptospiraceae</taxon>
        <taxon>Leptospira</taxon>
    </lineage>
</organism>
<evidence type="ECO:0000256" key="1">
    <source>
        <dbReference type="ARBA" id="ARBA00001593"/>
    </source>
</evidence>
<keyword evidence="7" id="KW-0547">Nucleotide-binding</keyword>
<feature type="transmembrane region" description="Helical" evidence="19">
    <location>
        <begin position="289"/>
        <end position="308"/>
    </location>
</feature>
<feature type="transmembrane region" description="Helical" evidence="19">
    <location>
        <begin position="257"/>
        <end position="277"/>
    </location>
</feature>
<dbReference type="InterPro" id="IPR050401">
    <property type="entry name" value="Cyclic_nucleotide_synthase"/>
</dbReference>
<evidence type="ECO:0000256" key="7">
    <source>
        <dbReference type="ARBA" id="ARBA00022741"/>
    </source>
</evidence>
<comment type="catalytic activity">
    <reaction evidence="1">
        <text>ATP = 3',5'-cyclic AMP + diphosphate</text>
        <dbReference type="Rhea" id="RHEA:15389"/>
        <dbReference type="ChEBI" id="CHEBI:30616"/>
        <dbReference type="ChEBI" id="CHEBI:33019"/>
        <dbReference type="ChEBI" id="CHEBI:58165"/>
        <dbReference type="EC" id="4.6.1.1"/>
    </reaction>
</comment>
<feature type="transmembrane region" description="Helical" evidence="19">
    <location>
        <begin position="320"/>
        <end position="341"/>
    </location>
</feature>
<dbReference type="Gene3D" id="3.30.70.1230">
    <property type="entry name" value="Nucleotide cyclase"/>
    <property type="match status" value="1"/>
</dbReference>
<feature type="transmembrane region" description="Helical" evidence="19">
    <location>
        <begin position="417"/>
        <end position="436"/>
    </location>
</feature>
<comment type="subunit">
    <text evidence="16">Homodimer. Can also exist as monomer.</text>
</comment>
<dbReference type="PROSITE" id="PS00452">
    <property type="entry name" value="GUANYLATE_CYCLASE_1"/>
    <property type="match status" value="1"/>
</dbReference>
<dbReference type="RefSeq" id="WP_108975559.1">
    <property type="nucleotide sequence ID" value="NZ_BFBB01000003.1"/>
</dbReference>
<evidence type="ECO:0000256" key="2">
    <source>
        <dbReference type="ARBA" id="ARBA00004370"/>
    </source>
</evidence>
<dbReference type="InterPro" id="IPR029016">
    <property type="entry name" value="GAF-like_dom_sf"/>
</dbReference>
<dbReference type="InterPro" id="IPR029787">
    <property type="entry name" value="Nucleotide_cyclase"/>
</dbReference>
<keyword evidence="8" id="KW-0067">ATP-binding</keyword>
<evidence type="ECO:0000256" key="12">
    <source>
        <dbReference type="ARBA" id="ARBA00023136"/>
    </source>
</evidence>
<feature type="transmembrane region" description="Helical" evidence="19">
    <location>
        <begin position="162"/>
        <end position="182"/>
    </location>
</feature>
<feature type="transmembrane region" description="Helical" evidence="19">
    <location>
        <begin position="89"/>
        <end position="108"/>
    </location>
</feature>
<evidence type="ECO:0000259" key="20">
    <source>
        <dbReference type="PROSITE" id="PS50125"/>
    </source>
</evidence>
<comment type="subcellular location">
    <subcellularLocation>
        <location evidence="2">Membrane</location>
    </subcellularLocation>
</comment>
<feature type="transmembrane region" description="Helical" evidence="19">
    <location>
        <begin position="448"/>
        <end position="469"/>
    </location>
</feature>
<dbReference type="AlphaFoldDB" id="A0A2P2DZP3"/>
<protein>
    <recommendedName>
        <fullName evidence="4">Adenylate cyclase</fullName>
        <ecNumber evidence="3">4.6.1.1</ecNumber>
    </recommendedName>
    <alternativeName>
        <fullName evidence="14">ATP pyrophosphate-lyase</fullName>
    </alternativeName>
    <alternativeName>
        <fullName evidence="15">Adenylyl cyclase</fullName>
    </alternativeName>
</protein>
<dbReference type="GO" id="GO:0035556">
    <property type="term" value="P:intracellular signal transduction"/>
    <property type="evidence" value="ECO:0007669"/>
    <property type="project" value="InterPro"/>
</dbReference>
<keyword evidence="6" id="KW-0479">Metal-binding</keyword>
<dbReference type="Pfam" id="PF01590">
    <property type="entry name" value="GAF"/>
    <property type="match status" value="1"/>
</dbReference>
<keyword evidence="9" id="KW-0460">Magnesium</keyword>
<dbReference type="SUPFAM" id="SSF55073">
    <property type="entry name" value="Nucleotide cyclase"/>
    <property type="match status" value="1"/>
</dbReference>
<dbReference type="InterPro" id="IPR003018">
    <property type="entry name" value="GAF"/>
</dbReference>
<dbReference type="PROSITE" id="PS50125">
    <property type="entry name" value="GUANYLATE_CYCLASE_2"/>
    <property type="match status" value="1"/>
</dbReference>
<dbReference type="PANTHER" id="PTHR11920">
    <property type="entry name" value="GUANYLYL CYCLASE"/>
    <property type="match status" value="1"/>
</dbReference>
<dbReference type="SMART" id="SM00065">
    <property type="entry name" value="GAF"/>
    <property type="match status" value="2"/>
</dbReference>
<dbReference type="EC" id="4.6.1.1" evidence="3"/>
<dbReference type="InterPro" id="IPR001054">
    <property type="entry name" value="A/G_cyclase"/>
</dbReference>
<dbReference type="Proteomes" id="UP000245133">
    <property type="component" value="Unassembled WGS sequence"/>
</dbReference>
<evidence type="ECO:0000256" key="6">
    <source>
        <dbReference type="ARBA" id="ARBA00022723"/>
    </source>
</evidence>
<dbReference type="SUPFAM" id="SSF55781">
    <property type="entry name" value="GAF domain-like"/>
    <property type="match status" value="2"/>
</dbReference>
<evidence type="ECO:0000256" key="16">
    <source>
        <dbReference type="ARBA" id="ARBA00064436"/>
    </source>
</evidence>
<dbReference type="CDD" id="cd07302">
    <property type="entry name" value="CHD"/>
    <property type="match status" value="1"/>
</dbReference>
<keyword evidence="18" id="KW-0175">Coiled coil</keyword>
<dbReference type="GO" id="GO:0004016">
    <property type="term" value="F:adenylate cyclase activity"/>
    <property type="evidence" value="ECO:0007669"/>
    <property type="project" value="UniProtKB-EC"/>
</dbReference>
<feature type="transmembrane region" description="Helical" evidence="19">
    <location>
        <begin position="20"/>
        <end position="45"/>
    </location>
</feature>
<feature type="domain" description="Guanylate cyclase" evidence="20">
    <location>
        <begin position="994"/>
        <end position="1125"/>
    </location>
</feature>
<keyword evidence="12 19" id="KW-0472">Membrane</keyword>
<evidence type="ECO:0000256" key="5">
    <source>
        <dbReference type="ARBA" id="ARBA00022692"/>
    </source>
</evidence>
<evidence type="ECO:0000256" key="15">
    <source>
        <dbReference type="ARBA" id="ARBA00032637"/>
    </source>
</evidence>
<feature type="coiled-coil region" evidence="18">
    <location>
        <begin position="942"/>
        <end position="969"/>
    </location>
</feature>
<dbReference type="PANTHER" id="PTHR11920:SF335">
    <property type="entry name" value="GUANYLATE CYCLASE"/>
    <property type="match status" value="1"/>
</dbReference>
<comment type="caution">
    <text evidence="21">The sequence shown here is derived from an EMBL/GenBank/DDBJ whole genome shotgun (WGS) entry which is preliminary data.</text>
</comment>
<evidence type="ECO:0000256" key="19">
    <source>
        <dbReference type="SAM" id="Phobius"/>
    </source>
</evidence>
<accession>A0A2P2DZP3</accession>
<dbReference type="SMART" id="SM00044">
    <property type="entry name" value="CYCc"/>
    <property type="match status" value="1"/>
</dbReference>
<sequence>MLTLSEQMQADQAWIYFWDMLPWAIPSFFTFLISLSFVGIGFFALKRFRDKVQLIAFMVFCLGYASYGLLLASRSLIVDKEVLLFWNRLGYLGFTLITPAAALLSYTIMNRRYKILLGSFWLGIAIEIIVYWAVFTGNDLKNEWFEYSFGNYPIGKLPLKIWASYGIFCILGLWIPSAIFFYKQDRKGFLDVKYLSVSLIAIGFLLILTSPSLLGYPVYPVSTFSFVPLLVMGYGLFHSDFLNINELLFKQQFLFKILNGIIIVGLILLSALVAIFLPPSEHIVPYQKPYFLIPLFSMVCVFALGIYIAGSRPDQKINMIAASSLLLAGSFTIVMVVMKLSLPDLVSRRIEQIFYTAFVFTPNIHIRLCYLSIKAERPRYFRYIDFISFILCGVVWTPYFFGGFFQNTFGKISEAGIGLQVFGVQGAIAMTLLLLHWKKLGTSKTDALGKYVVYSILLGDLMIISNLPATLGYQWYTIGELQFLPAIILAVGIIKFGIISIRGEATKIASQMSLLILLFVLISMSFYWMNLAKTFTWLVALSHTLLVSSPIALAFYMVSFIFFRPTVVKIDQSVLDLAAQKVETERAFFEAEAIRKEIQEINHLTHLINSQLNIKMIVNEIAKYVLVKHGIKTLWLFLPDEQNKSLKSFEIDTIVEAKKEAMEFAKNLVIPLSEEGGIAYSVWMRKNSLYLPKIKKFAFDFDRKIIENTGAKSILHIPLVVQDKSVGLFTFSNSTEEMRLSRKEITSLENLCAQVAGVINRVYLLRETEKQKADTTALNQLLKSLNENIDLDVIMEKVHQYVSENFGIEYYSLLLPEEGKDYLRIVNVKIPEFVSEFDKKRLLDMKIPTFGRSGAHSMVLRSKKVVFFTQGVGNFDRLFSEDDQFGMGALKLKHIIFIPMVLRGKIIGVLDLSNSEKELRPSEEDLTRLSILGEQLAGIIYISKLFKELQIAKELAENEKRKNEKLLLNILPAEIAEELKEKGATEPILYENVSVMFTDFKGFTQIAETLSPQELIRDLDACFIQFDKITERYKLEKLKTIGDSYMCAGGIPKRNKTHAIDSVLAALEIQSFMNLMKQIKEEQGFPFWELRLGIHSGPLVAGVIGEKKFAYDVWGDTVNTASRMESSGQTGKINISGTTYDMVKEYFDCEFRGQVSAKNKGEVAMYYVNGLKAEFSSSEDFRIPNQRFWEEYAKIDGSFESVA</sequence>
<keyword evidence="5 19" id="KW-0812">Transmembrane</keyword>
<dbReference type="GO" id="GO:0046872">
    <property type="term" value="F:metal ion binding"/>
    <property type="evidence" value="ECO:0007669"/>
    <property type="project" value="UniProtKB-KW"/>
</dbReference>
<keyword evidence="10 19" id="KW-1133">Transmembrane helix</keyword>
<dbReference type="Pfam" id="PF13185">
    <property type="entry name" value="GAF_2"/>
    <property type="match status" value="1"/>
</dbReference>
<gene>
    <name evidence="21" type="ORF">LPTSP4_16230</name>
</gene>
<feature type="transmembrane region" description="Helical" evidence="19">
    <location>
        <begin position="383"/>
        <end position="405"/>
    </location>
</feature>
<evidence type="ECO:0000256" key="4">
    <source>
        <dbReference type="ARBA" id="ARBA00021420"/>
    </source>
</evidence>
<feature type="transmembrane region" description="Helical" evidence="19">
    <location>
        <begin position="508"/>
        <end position="529"/>
    </location>
</feature>
<dbReference type="InterPro" id="IPR018297">
    <property type="entry name" value="A/G_cyclase_CS"/>
</dbReference>
<name>A0A2P2DZP3_9LEPT</name>
<dbReference type="FunFam" id="3.30.70.1230:FF:000033">
    <property type="entry name" value="Adenylate cyclase"/>
    <property type="match status" value="1"/>
</dbReference>
<keyword evidence="13 17" id="KW-0456">Lyase</keyword>
<feature type="transmembrane region" description="Helical" evidence="19">
    <location>
        <begin position="54"/>
        <end position="77"/>
    </location>
</feature>